<evidence type="ECO:0000259" key="1">
    <source>
        <dbReference type="Pfam" id="PF13860"/>
    </source>
</evidence>
<protein>
    <recommendedName>
        <fullName evidence="1">FlgD/Vpr Ig-like domain-containing protein</fullName>
    </recommendedName>
</protein>
<accession>A0A382WGU6</accession>
<dbReference type="InterPro" id="IPR025965">
    <property type="entry name" value="FlgD/Vpr_Ig-like"/>
</dbReference>
<gene>
    <name evidence="2" type="ORF">METZ01_LOCUS410743</name>
</gene>
<sequence length="148" mass="16361">AGDSTACGILAWTNGVGTGTVQLDLFDLDNIDEHILIDLIIYAGITVGAITTRALPEHFELYDCFPNPFNPTTTLRYALSEDGPVSITIYDMMGRVVKTLMNTQQTAGYRSVQWDATNDAYKTVSVGSYLYTIQVGKNRRTKKMVLLK</sequence>
<dbReference type="InterPro" id="IPR026444">
    <property type="entry name" value="Secre_tail"/>
</dbReference>
<name>A0A382WGU6_9ZZZZ</name>
<dbReference type="NCBIfam" id="TIGR04183">
    <property type="entry name" value="Por_Secre_tail"/>
    <property type="match status" value="1"/>
</dbReference>
<dbReference type="Pfam" id="PF13860">
    <property type="entry name" value="FlgD_ig"/>
    <property type="match status" value="1"/>
</dbReference>
<dbReference type="EMBL" id="UINC01159665">
    <property type="protein sequence ID" value="SVD57889.1"/>
    <property type="molecule type" value="Genomic_DNA"/>
</dbReference>
<organism evidence="2">
    <name type="scientific">marine metagenome</name>
    <dbReference type="NCBI Taxonomy" id="408172"/>
    <lineage>
        <taxon>unclassified sequences</taxon>
        <taxon>metagenomes</taxon>
        <taxon>ecological metagenomes</taxon>
    </lineage>
</organism>
<feature type="non-terminal residue" evidence="2">
    <location>
        <position position="1"/>
    </location>
</feature>
<dbReference type="Gene3D" id="2.60.40.4070">
    <property type="match status" value="1"/>
</dbReference>
<feature type="domain" description="FlgD/Vpr Ig-like" evidence="1">
    <location>
        <begin position="74"/>
        <end position="135"/>
    </location>
</feature>
<evidence type="ECO:0000313" key="2">
    <source>
        <dbReference type="EMBL" id="SVD57889.1"/>
    </source>
</evidence>
<dbReference type="AlphaFoldDB" id="A0A382WGU6"/>
<proteinExistence type="predicted"/>
<reference evidence="2" key="1">
    <citation type="submission" date="2018-05" db="EMBL/GenBank/DDBJ databases">
        <authorList>
            <person name="Lanie J.A."/>
            <person name="Ng W.-L."/>
            <person name="Kazmierczak K.M."/>
            <person name="Andrzejewski T.M."/>
            <person name="Davidsen T.M."/>
            <person name="Wayne K.J."/>
            <person name="Tettelin H."/>
            <person name="Glass J.I."/>
            <person name="Rusch D."/>
            <person name="Podicherti R."/>
            <person name="Tsui H.-C.T."/>
            <person name="Winkler M.E."/>
        </authorList>
    </citation>
    <scope>NUCLEOTIDE SEQUENCE</scope>
</reference>